<dbReference type="STRING" id="39482.ERS852491_00240"/>
<reference evidence="1 2" key="1">
    <citation type="submission" date="2015-09" db="EMBL/GenBank/DDBJ databases">
        <authorList>
            <consortium name="Pathogen Informatics"/>
        </authorList>
    </citation>
    <scope>NUCLEOTIDE SEQUENCE [LARGE SCALE GENOMIC DNA]</scope>
    <source>
        <strain evidence="1 2">2789STDY5834876</strain>
    </source>
</reference>
<organism evidence="1 2">
    <name type="scientific">Faecalicatena contorta</name>
    <dbReference type="NCBI Taxonomy" id="39482"/>
    <lineage>
        <taxon>Bacteria</taxon>
        <taxon>Bacillati</taxon>
        <taxon>Bacillota</taxon>
        <taxon>Clostridia</taxon>
        <taxon>Lachnospirales</taxon>
        <taxon>Lachnospiraceae</taxon>
        <taxon>Faecalicatena</taxon>
    </lineage>
</organism>
<gene>
    <name evidence="1" type="ORF">ERS852491_00240</name>
</gene>
<dbReference type="RefSeq" id="WP_055150153.1">
    <property type="nucleotide sequence ID" value="NZ_CYZU01000002.1"/>
</dbReference>
<evidence type="ECO:0000313" key="1">
    <source>
        <dbReference type="EMBL" id="CUN69193.1"/>
    </source>
</evidence>
<sequence length="238" mass="27398">MKIKVINPCMCEVYGGEARGFVKIEYEDERLSICGVIGPMRNGNAKGSCGQCIDEISAGTPADGWTKEMLDKLCEIWKEWHLNDMRPYCEHQKELGWRDKAREEVTLYHYRLTRKAMEMKKDAEKAALTALREGTVFRPTKTQVEYATLPYSITTHEELKTDERYEPETKMFSGDKGPTETKTLGWLRSEEHPEGILCKPCPICGYKYGTSWKTEKVPEDVIQWLFSLPETKVTPAWV</sequence>
<dbReference type="Proteomes" id="UP000095544">
    <property type="component" value="Unassembled WGS sequence"/>
</dbReference>
<proteinExistence type="predicted"/>
<dbReference type="OrthoDB" id="5327305at2"/>
<dbReference type="AlphaFoldDB" id="A0A173Z0C3"/>
<protein>
    <submittedName>
        <fullName evidence="1">Uncharacterized protein</fullName>
    </submittedName>
</protein>
<dbReference type="EMBL" id="CYZU01000002">
    <property type="protein sequence ID" value="CUN69193.1"/>
    <property type="molecule type" value="Genomic_DNA"/>
</dbReference>
<evidence type="ECO:0000313" key="2">
    <source>
        <dbReference type="Proteomes" id="UP000095544"/>
    </source>
</evidence>
<name>A0A173Z0C3_9FIRM</name>
<accession>A0A173Z0C3</accession>